<evidence type="ECO:0000313" key="3">
    <source>
        <dbReference type="EMBL" id="KAH7116194.1"/>
    </source>
</evidence>
<evidence type="ECO:0000313" key="4">
    <source>
        <dbReference type="Proteomes" id="UP000700596"/>
    </source>
</evidence>
<feature type="region of interest" description="Disordered" evidence="2">
    <location>
        <begin position="283"/>
        <end position="330"/>
    </location>
</feature>
<dbReference type="EMBL" id="JAGMWT010000015">
    <property type="protein sequence ID" value="KAH7116194.1"/>
    <property type="molecule type" value="Genomic_DNA"/>
</dbReference>
<gene>
    <name evidence="3" type="ORF">B0J11DRAFT_539417</name>
</gene>
<keyword evidence="1" id="KW-0175">Coiled coil</keyword>
<organism evidence="3 4">
    <name type="scientific">Dendryphion nanum</name>
    <dbReference type="NCBI Taxonomy" id="256645"/>
    <lineage>
        <taxon>Eukaryota</taxon>
        <taxon>Fungi</taxon>
        <taxon>Dikarya</taxon>
        <taxon>Ascomycota</taxon>
        <taxon>Pezizomycotina</taxon>
        <taxon>Dothideomycetes</taxon>
        <taxon>Pleosporomycetidae</taxon>
        <taxon>Pleosporales</taxon>
        <taxon>Torulaceae</taxon>
        <taxon>Dendryphion</taxon>
    </lineage>
</organism>
<proteinExistence type="predicted"/>
<evidence type="ECO:0000256" key="2">
    <source>
        <dbReference type="SAM" id="MobiDB-lite"/>
    </source>
</evidence>
<sequence length="379" mass="43554">MTHLHSAIFYPVVQKSNLEMYFSAANGHNENFLSTWALRTNNLTHSDKSPIFDMGCKKDAITTTIPSHQRHKIRTLHQSTFFRASVAKYESPWYSITSTACILPATMPLHTIYAKEEVLAYIRENFSAEWQYLISWEHHKKWQDEKKIKNSTTDPLTWNEYDYHNCLPVGRIEDYDVWAIMCKDHDIEYRKSNDFRCHVPRQQFQNIHWFWPFDQLPQVDDIAFQSMVKSLVAMRFFVLRAAESRIQIDAKGKFLTVFRELGDGSITLENAGKACRFIAQEKSRAGGNASGGPSGMTGDQPKKRARDEELAAEGPAAGKKKQKADEGDDLEVLTGEKKELASLRHDVVALEKKIDKRIDNLEDKIQKLLELVQKLSKDA</sequence>
<comment type="caution">
    <text evidence="3">The sequence shown here is derived from an EMBL/GenBank/DDBJ whole genome shotgun (WGS) entry which is preliminary data.</text>
</comment>
<name>A0A9P9IDV6_9PLEO</name>
<protein>
    <submittedName>
        <fullName evidence="3">Uncharacterized protein</fullName>
    </submittedName>
</protein>
<keyword evidence="4" id="KW-1185">Reference proteome</keyword>
<feature type="coiled-coil region" evidence="1">
    <location>
        <begin position="333"/>
        <end position="378"/>
    </location>
</feature>
<dbReference type="AlphaFoldDB" id="A0A9P9IDV6"/>
<dbReference type="Proteomes" id="UP000700596">
    <property type="component" value="Unassembled WGS sequence"/>
</dbReference>
<accession>A0A9P9IDV6</accession>
<feature type="compositionally biased region" description="Basic and acidic residues" evidence="2">
    <location>
        <begin position="300"/>
        <end position="309"/>
    </location>
</feature>
<reference evidence="3" key="1">
    <citation type="journal article" date="2021" name="Nat. Commun.">
        <title>Genetic determinants of endophytism in the Arabidopsis root mycobiome.</title>
        <authorList>
            <person name="Mesny F."/>
            <person name="Miyauchi S."/>
            <person name="Thiergart T."/>
            <person name="Pickel B."/>
            <person name="Atanasova L."/>
            <person name="Karlsson M."/>
            <person name="Huettel B."/>
            <person name="Barry K.W."/>
            <person name="Haridas S."/>
            <person name="Chen C."/>
            <person name="Bauer D."/>
            <person name="Andreopoulos W."/>
            <person name="Pangilinan J."/>
            <person name="LaButti K."/>
            <person name="Riley R."/>
            <person name="Lipzen A."/>
            <person name="Clum A."/>
            <person name="Drula E."/>
            <person name="Henrissat B."/>
            <person name="Kohler A."/>
            <person name="Grigoriev I.V."/>
            <person name="Martin F.M."/>
            <person name="Hacquard S."/>
        </authorList>
    </citation>
    <scope>NUCLEOTIDE SEQUENCE</scope>
    <source>
        <strain evidence="3">MPI-CAGE-CH-0243</strain>
    </source>
</reference>
<evidence type="ECO:0000256" key="1">
    <source>
        <dbReference type="SAM" id="Coils"/>
    </source>
</evidence>